<dbReference type="InterPro" id="IPR037401">
    <property type="entry name" value="SnoaL-like"/>
</dbReference>
<dbReference type="AlphaFoldDB" id="A0A4R5E6D8"/>
<feature type="domain" description="SnoaL-like" evidence="1">
    <location>
        <begin position="56"/>
        <end position="147"/>
    </location>
</feature>
<comment type="caution">
    <text evidence="2">The sequence shown here is derived from an EMBL/GenBank/DDBJ whole genome shotgun (WGS) entry which is preliminary data.</text>
</comment>
<organism evidence="2 3">
    <name type="scientific">Nonomuraea mesophila</name>
    <dbReference type="NCBI Taxonomy" id="2530382"/>
    <lineage>
        <taxon>Bacteria</taxon>
        <taxon>Bacillati</taxon>
        <taxon>Actinomycetota</taxon>
        <taxon>Actinomycetes</taxon>
        <taxon>Streptosporangiales</taxon>
        <taxon>Streptosporangiaceae</taxon>
        <taxon>Nonomuraea</taxon>
    </lineage>
</organism>
<dbReference type="Gene3D" id="3.10.450.50">
    <property type="match status" value="1"/>
</dbReference>
<proteinExistence type="predicted"/>
<dbReference type="InterPro" id="IPR032710">
    <property type="entry name" value="NTF2-like_dom_sf"/>
</dbReference>
<name>A0A4R5E6D8_9ACTN</name>
<evidence type="ECO:0000313" key="3">
    <source>
        <dbReference type="Proteomes" id="UP000295136"/>
    </source>
</evidence>
<dbReference type="SUPFAM" id="SSF54427">
    <property type="entry name" value="NTF2-like"/>
    <property type="match status" value="1"/>
</dbReference>
<sequence>MSLRVVIATDPTSCGAKRSGIVSNRSESLRELRRRDMNPDIEAIEQVVRDAEDLQSDVAGFTGLLTEEATLVNFTGIRLRGRDQVRQVMAKALRTPLKDVLTKNELLDVTFLRPDVALANLVKHVNDGRTGALTFVLVKDDGTWRIALAQTTPVVTS</sequence>
<evidence type="ECO:0000259" key="1">
    <source>
        <dbReference type="Pfam" id="PF13474"/>
    </source>
</evidence>
<gene>
    <name evidence="2" type="ORF">E1295_44460</name>
</gene>
<protein>
    <submittedName>
        <fullName evidence="2">SgcJ/EcaC family oxidoreductase</fullName>
    </submittedName>
</protein>
<dbReference type="Pfam" id="PF13474">
    <property type="entry name" value="SnoaL_3"/>
    <property type="match status" value="1"/>
</dbReference>
<accession>A0A4R5E6D8</accession>
<dbReference type="Proteomes" id="UP000295136">
    <property type="component" value="Unassembled WGS sequence"/>
</dbReference>
<dbReference type="InterPro" id="IPR011944">
    <property type="entry name" value="Steroid_delta5-4_isomerase"/>
</dbReference>
<evidence type="ECO:0000313" key="2">
    <source>
        <dbReference type="EMBL" id="TDE26372.1"/>
    </source>
</evidence>
<dbReference type="EMBL" id="SMLD01000239">
    <property type="protein sequence ID" value="TDE26372.1"/>
    <property type="molecule type" value="Genomic_DNA"/>
</dbReference>
<keyword evidence="3" id="KW-1185">Reference proteome</keyword>
<reference evidence="2 3" key="1">
    <citation type="submission" date="2019-03" db="EMBL/GenBank/DDBJ databases">
        <title>Draft genome sequences of novel Actinobacteria.</title>
        <authorList>
            <person name="Sahin N."/>
            <person name="Ay H."/>
            <person name="Saygin H."/>
        </authorList>
    </citation>
    <scope>NUCLEOTIDE SEQUENCE [LARGE SCALE GENOMIC DNA]</scope>
    <source>
        <strain evidence="2 3">6K102</strain>
    </source>
</reference>
<dbReference type="NCBIfam" id="TIGR02246">
    <property type="entry name" value="SgcJ/EcaC family oxidoreductase"/>
    <property type="match status" value="1"/>
</dbReference>